<feature type="region of interest" description="Disordered" evidence="13">
    <location>
        <begin position="325"/>
        <end position="351"/>
    </location>
</feature>
<feature type="domain" description="AAA+ ATPase" evidence="14">
    <location>
        <begin position="252"/>
        <end position="403"/>
    </location>
</feature>
<dbReference type="InterPro" id="IPR003959">
    <property type="entry name" value="ATPase_AAA_core"/>
</dbReference>
<dbReference type="EMBL" id="HE797085">
    <property type="protein sequence ID" value="CCM02524.1"/>
    <property type="molecule type" value="Genomic_DNA"/>
</dbReference>
<evidence type="ECO:0000256" key="2">
    <source>
        <dbReference type="ARBA" id="ARBA00007448"/>
    </source>
</evidence>
<dbReference type="GeneID" id="24097435"/>
<evidence type="ECO:0000256" key="5">
    <source>
        <dbReference type="ARBA" id="ARBA00022792"/>
    </source>
</evidence>
<dbReference type="PROSITE" id="PS00674">
    <property type="entry name" value="AAA"/>
    <property type="match status" value="1"/>
</dbReference>
<evidence type="ECO:0000256" key="9">
    <source>
        <dbReference type="ARBA" id="ARBA00023128"/>
    </source>
</evidence>
<protein>
    <recommendedName>
        <fullName evidence="18">AAA+ ATPase domain-containing protein</fullName>
    </recommendedName>
</protein>
<dbReference type="PANTHER" id="PTHR23070">
    <property type="entry name" value="BCS1 AAA-TYPE ATPASE"/>
    <property type="match status" value="1"/>
</dbReference>
<reference evidence="16 17" key="1">
    <citation type="journal article" date="2012" name="Appl. Environ. Microbiol.">
        <title>Short-read sequencing for genomic analysis of the brown rot fungus Fibroporia radiculosa.</title>
        <authorList>
            <person name="Tang J.D."/>
            <person name="Perkins A.D."/>
            <person name="Sonstegard T.S."/>
            <person name="Schroeder S.G."/>
            <person name="Burgess S.C."/>
            <person name="Diehl S.V."/>
        </authorList>
    </citation>
    <scope>NUCLEOTIDE SEQUENCE [LARGE SCALE GENOMIC DNA]</scope>
    <source>
        <strain evidence="16 17">TFFH 294</strain>
    </source>
</reference>
<dbReference type="GO" id="GO:0005743">
    <property type="term" value="C:mitochondrial inner membrane"/>
    <property type="evidence" value="ECO:0007669"/>
    <property type="project" value="UniProtKB-SubCell"/>
</dbReference>
<dbReference type="InterPro" id="IPR003960">
    <property type="entry name" value="ATPase_AAA_CS"/>
</dbReference>
<feature type="domain" description="BCS1 N-terminal" evidence="15">
    <location>
        <begin position="47"/>
        <end position="221"/>
    </location>
</feature>
<dbReference type="AlphaFoldDB" id="J4H323"/>
<comment type="catalytic activity">
    <reaction evidence="11">
        <text>ATP + H2O = ADP + phosphate + H(+)</text>
        <dbReference type="Rhea" id="RHEA:13065"/>
        <dbReference type="ChEBI" id="CHEBI:15377"/>
        <dbReference type="ChEBI" id="CHEBI:15378"/>
        <dbReference type="ChEBI" id="CHEBI:30616"/>
        <dbReference type="ChEBI" id="CHEBI:43474"/>
        <dbReference type="ChEBI" id="CHEBI:456216"/>
    </reaction>
    <physiologicalReaction direction="left-to-right" evidence="11">
        <dbReference type="Rhea" id="RHEA:13066"/>
    </physiologicalReaction>
</comment>
<dbReference type="Pfam" id="PF00004">
    <property type="entry name" value="AAA"/>
    <property type="match status" value="1"/>
</dbReference>
<organism evidence="16 17">
    <name type="scientific">Fibroporia radiculosa</name>
    <dbReference type="NCBI Taxonomy" id="599839"/>
    <lineage>
        <taxon>Eukaryota</taxon>
        <taxon>Fungi</taxon>
        <taxon>Dikarya</taxon>
        <taxon>Basidiomycota</taxon>
        <taxon>Agaricomycotina</taxon>
        <taxon>Agaricomycetes</taxon>
        <taxon>Polyporales</taxon>
        <taxon>Fibroporiaceae</taxon>
        <taxon>Fibroporia</taxon>
    </lineage>
</organism>
<feature type="region of interest" description="Disordered" evidence="13">
    <location>
        <begin position="421"/>
        <end position="465"/>
    </location>
</feature>
<evidence type="ECO:0000256" key="4">
    <source>
        <dbReference type="ARBA" id="ARBA00022741"/>
    </source>
</evidence>
<comment type="similarity">
    <text evidence="2">Belongs to the AAA ATPase family. BCS1 subfamily.</text>
</comment>
<evidence type="ECO:0000256" key="3">
    <source>
        <dbReference type="ARBA" id="ARBA00022692"/>
    </source>
</evidence>
<dbReference type="InterPro" id="IPR050747">
    <property type="entry name" value="Mitochondrial_chaperone_BCS1"/>
</dbReference>
<dbReference type="InterPro" id="IPR014851">
    <property type="entry name" value="BCS1_N"/>
</dbReference>
<dbReference type="InterPro" id="IPR057495">
    <property type="entry name" value="AAA_lid_BCS1"/>
</dbReference>
<dbReference type="HOGENOM" id="CLU_010189_3_2_1"/>
<evidence type="ECO:0000259" key="15">
    <source>
        <dbReference type="SMART" id="SM01024"/>
    </source>
</evidence>
<keyword evidence="10" id="KW-0472">Membrane</keyword>
<keyword evidence="4 12" id="KW-0547">Nucleotide-binding</keyword>
<evidence type="ECO:0000256" key="7">
    <source>
        <dbReference type="ARBA" id="ARBA00022840"/>
    </source>
</evidence>
<gene>
    <name evidence="16" type="ORF">FIBRA_04626</name>
</gene>
<dbReference type="Gene3D" id="3.40.50.300">
    <property type="entry name" value="P-loop containing nucleotide triphosphate hydrolases"/>
    <property type="match status" value="1"/>
</dbReference>
<keyword evidence="9" id="KW-0496">Mitochondrion</keyword>
<evidence type="ECO:0000259" key="14">
    <source>
        <dbReference type="SMART" id="SM00382"/>
    </source>
</evidence>
<dbReference type="RefSeq" id="XP_012181807.1">
    <property type="nucleotide sequence ID" value="XM_012326417.1"/>
</dbReference>
<dbReference type="InterPro" id="IPR003593">
    <property type="entry name" value="AAA+_ATPase"/>
</dbReference>
<feature type="compositionally biased region" description="Basic and acidic residues" evidence="13">
    <location>
        <begin position="534"/>
        <end position="555"/>
    </location>
</feature>
<comment type="subcellular location">
    <subcellularLocation>
        <location evidence="1">Mitochondrion inner membrane</location>
        <topology evidence="1">Single-pass membrane protein</topology>
    </subcellularLocation>
</comment>
<feature type="compositionally biased region" description="Basic and acidic residues" evidence="13">
    <location>
        <begin position="421"/>
        <end position="437"/>
    </location>
</feature>
<evidence type="ECO:0000256" key="1">
    <source>
        <dbReference type="ARBA" id="ARBA00004434"/>
    </source>
</evidence>
<keyword evidence="5" id="KW-0999">Mitochondrion inner membrane</keyword>
<keyword evidence="8" id="KW-1133">Transmembrane helix</keyword>
<feature type="region of interest" description="Disordered" evidence="13">
    <location>
        <begin position="530"/>
        <end position="555"/>
    </location>
</feature>
<dbReference type="Proteomes" id="UP000006352">
    <property type="component" value="Unassembled WGS sequence"/>
</dbReference>
<keyword evidence="6" id="KW-0378">Hydrolase</keyword>
<sequence>MQHLIPSLLSNQVNATSTPHVSASADVSSLLFGILSATGVSDWLKLAVIGGSVELCRRSFFDIWEWLLKSFWITASVDSNDSWILFWISKQPSWNNATRVEVTTSNLGPDSRQAYFSNEEDEDTDRPISYIPSIMVDYSLWYKGRYLTISRTESAEGYYQRKYTLKISIFSRDKAILDQLLTDARTAYKAAGEQFISIYMSDMHSDWTHVTSRPKRPLNSIILDPGIKEMLIDDARDFLDSQEWYFERGIPFRRGYLLYGVPGAGKTSMIHSIAGELGLDVYVLTFSRSGMNDGSLSELISNLPRRCIVLMEDVDAAFQRGIRRRAIPDGQQEPIPESNRPDEKSDGTSDTGITLSGLLNALDGLCAQEGRILFATTNDYNALDPALCRPGRMDLHIEFKLSSKYQVEQLFRCFYSPGKHDAVDEDNSEHTDDEKIDLSQSSRRNSSDLDSASRSESNLLTTSISATALPPEKVVTTTAHPKSGVLSRRRAVELGKRFAGAIPDREFSMASLQGYLMMYKTRPEDAITDAPAWVEKEREARKARTTRRDGSHPSL</sequence>
<keyword evidence="17" id="KW-1185">Reference proteome</keyword>
<dbReference type="InParanoid" id="J4H323"/>
<dbReference type="OrthoDB" id="10251412at2759"/>
<name>J4H323_9APHY</name>
<dbReference type="GO" id="GO:0016887">
    <property type="term" value="F:ATP hydrolysis activity"/>
    <property type="evidence" value="ECO:0007669"/>
    <property type="project" value="InterPro"/>
</dbReference>
<evidence type="ECO:0000313" key="17">
    <source>
        <dbReference type="Proteomes" id="UP000006352"/>
    </source>
</evidence>
<proteinExistence type="inferred from homology"/>
<accession>J4H323</accession>
<evidence type="ECO:0000256" key="8">
    <source>
        <dbReference type="ARBA" id="ARBA00022989"/>
    </source>
</evidence>
<dbReference type="SMART" id="SM01024">
    <property type="entry name" value="BCS1_N"/>
    <property type="match status" value="1"/>
</dbReference>
<evidence type="ECO:0000256" key="6">
    <source>
        <dbReference type="ARBA" id="ARBA00022801"/>
    </source>
</evidence>
<evidence type="ECO:0000256" key="13">
    <source>
        <dbReference type="SAM" id="MobiDB-lite"/>
    </source>
</evidence>
<keyword evidence="3" id="KW-0812">Transmembrane</keyword>
<dbReference type="InterPro" id="IPR027417">
    <property type="entry name" value="P-loop_NTPase"/>
</dbReference>
<dbReference type="GO" id="GO:0005524">
    <property type="term" value="F:ATP binding"/>
    <property type="evidence" value="ECO:0007669"/>
    <property type="project" value="UniProtKB-KW"/>
</dbReference>
<dbReference type="STRING" id="599839.J4H323"/>
<evidence type="ECO:0000256" key="12">
    <source>
        <dbReference type="RuleBase" id="RU003651"/>
    </source>
</evidence>
<dbReference type="SUPFAM" id="SSF52540">
    <property type="entry name" value="P-loop containing nucleoside triphosphate hydrolases"/>
    <property type="match status" value="1"/>
</dbReference>
<dbReference type="Pfam" id="PF25426">
    <property type="entry name" value="AAA_lid_BCS1"/>
    <property type="match status" value="1"/>
</dbReference>
<evidence type="ECO:0000256" key="10">
    <source>
        <dbReference type="ARBA" id="ARBA00023136"/>
    </source>
</evidence>
<evidence type="ECO:0000313" key="16">
    <source>
        <dbReference type="EMBL" id="CCM02524.1"/>
    </source>
</evidence>
<evidence type="ECO:0000256" key="11">
    <source>
        <dbReference type="ARBA" id="ARBA00048778"/>
    </source>
</evidence>
<evidence type="ECO:0008006" key="18">
    <source>
        <dbReference type="Google" id="ProtNLM"/>
    </source>
</evidence>
<dbReference type="Pfam" id="PF08740">
    <property type="entry name" value="BCS1_N"/>
    <property type="match status" value="1"/>
</dbReference>
<keyword evidence="7 12" id="KW-0067">ATP-binding</keyword>
<dbReference type="SMART" id="SM00382">
    <property type="entry name" value="AAA"/>
    <property type="match status" value="1"/>
</dbReference>